<evidence type="ECO:0000313" key="2">
    <source>
        <dbReference type="Proteomes" id="UP000789405"/>
    </source>
</evidence>
<reference evidence="1" key="1">
    <citation type="submission" date="2021-06" db="EMBL/GenBank/DDBJ databases">
        <authorList>
            <person name="Kallberg Y."/>
            <person name="Tangrot J."/>
            <person name="Rosling A."/>
        </authorList>
    </citation>
    <scope>NUCLEOTIDE SEQUENCE</scope>
    <source>
        <strain evidence="1">MA453B</strain>
    </source>
</reference>
<sequence length="81" mass="9432">TILKVYQVLFQDTNTEFDDSEIEDIDNNEKDAITSWLPISDNDNSNNNNLDEYEDSYNLLNFDCNINKLANQEHLVKDKST</sequence>
<keyword evidence="2" id="KW-1185">Reference proteome</keyword>
<evidence type="ECO:0000313" key="1">
    <source>
        <dbReference type="EMBL" id="CAG8808610.1"/>
    </source>
</evidence>
<dbReference type="Proteomes" id="UP000789405">
    <property type="component" value="Unassembled WGS sequence"/>
</dbReference>
<proteinExistence type="predicted"/>
<organism evidence="1 2">
    <name type="scientific">Dentiscutata erythropus</name>
    <dbReference type="NCBI Taxonomy" id="1348616"/>
    <lineage>
        <taxon>Eukaryota</taxon>
        <taxon>Fungi</taxon>
        <taxon>Fungi incertae sedis</taxon>
        <taxon>Mucoromycota</taxon>
        <taxon>Glomeromycotina</taxon>
        <taxon>Glomeromycetes</taxon>
        <taxon>Diversisporales</taxon>
        <taxon>Gigasporaceae</taxon>
        <taxon>Dentiscutata</taxon>
    </lineage>
</organism>
<dbReference type="AlphaFoldDB" id="A0A9N9PBF6"/>
<gene>
    <name evidence="1" type="ORF">DERYTH_LOCUS24923</name>
</gene>
<accession>A0A9N9PBF6</accession>
<feature type="non-terminal residue" evidence="1">
    <location>
        <position position="1"/>
    </location>
</feature>
<dbReference type="EMBL" id="CAJVPY010043992">
    <property type="protein sequence ID" value="CAG8808610.1"/>
    <property type="molecule type" value="Genomic_DNA"/>
</dbReference>
<protein>
    <submittedName>
        <fullName evidence="1">26435_t:CDS:1</fullName>
    </submittedName>
</protein>
<comment type="caution">
    <text evidence="1">The sequence shown here is derived from an EMBL/GenBank/DDBJ whole genome shotgun (WGS) entry which is preliminary data.</text>
</comment>
<name>A0A9N9PBF6_9GLOM</name>
<feature type="non-terminal residue" evidence="1">
    <location>
        <position position="81"/>
    </location>
</feature>